<dbReference type="AlphaFoldDB" id="Q8MVP0"/>
<dbReference type="PROSITE" id="PS50026">
    <property type="entry name" value="EGF_3"/>
    <property type="match status" value="1"/>
</dbReference>
<dbReference type="PANTHER" id="PTHR24034:SF209">
    <property type="entry name" value="EGF-LIKE DOMAIN-CONTAINING PROTEIN"/>
    <property type="match status" value="1"/>
</dbReference>
<dbReference type="SUPFAM" id="SSF57184">
    <property type="entry name" value="Growth factor receptor domain"/>
    <property type="match status" value="1"/>
</dbReference>
<organism evidence="6">
    <name type="scientific">Boltenia villosa</name>
    <name type="common">Spiny-headed tunicate</name>
    <name type="synonym">Cynthia villosa</name>
    <dbReference type="NCBI Taxonomy" id="63515"/>
    <lineage>
        <taxon>Eukaryota</taxon>
        <taxon>Metazoa</taxon>
        <taxon>Chordata</taxon>
        <taxon>Tunicata</taxon>
        <taxon>Ascidiacea</taxon>
        <taxon>Stolidobranchia</taxon>
        <taxon>Pyuridae</taxon>
        <taxon>Boltenia</taxon>
    </lineage>
</organism>
<dbReference type="Gene3D" id="2.90.20.10">
    <property type="entry name" value="Plasmodium vivax P25 domain"/>
    <property type="match status" value="1"/>
</dbReference>
<dbReference type="InterPro" id="IPR009030">
    <property type="entry name" value="Growth_fac_rcpt_cys_sf"/>
</dbReference>
<gene>
    <name evidence="6" type="primary">meta1</name>
</gene>
<dbReference type="PROSITE" id="PS01186">
    <property type="entry name" value="EGF_2"/>
    <property type="match status" value="1"/>
</dbReference>
<sequence length="220" mass="22126">APTYSCQCNSGYVSGASGCVAGTGGSGSFVAAGTGVSSSGAPVQFVVGGSSSGSACDNYQCVNAYCTIFNGAPACKCNSGYSLGPGGSGCIPSGTGNIPVCSGGTILSLGTNICIPASDPCRNAICLINGNCEARGGIGYCLCNPGFHLEADFRCVRNDRCYEVKCNSLQVCVSGTCQCISGYRLRNNICVVINPCEGQVCGPYSICVVQGSSYTCQCTV</sequence>
<protein>
    <submittedName>
        <fullName evidence="6">Ci-meta1-like protein</fullName>
    </submittedName>
</protein>
<evidence type="ECO:0000259" key="5">
    <source>
        <dbReference type="PROSITE" id="PS50026"/>
    </source>
</evidence>
<accession>Q8MVP0</accession>
<evidence type="ECO:0000256" key="4">
    <source>
        <dbReference type="PROSITE-ProRule" id="PRU00076"/>
    </source>
</evidence>
<name>Q8MVP0_BOLVI</name>
<feature type="non-terminal residue" evidence="6">
    <location>
        <position position="1"/>
    </location>
</feature>
<dbReference type="InterPro" id="IPR000742">
    <property type="entry name" value="EGF"/>
</dbReference>
<dbReference type="SMART" id="SM00181">
    <property type="entry name" value="EGF"/>
    <property type="match status" value="3"/>
</dbReference>
<dbReference type="EMBL" id="AF483021">
    <property type="protein sequence ID" value="AAM76101.1"/>
    <property type="molecule type" value="mRNA"/>
</dbReference>
<feature type="domain" description="EGF-like" evidence="5">
    <location>
        <begin position="117"/>
        <end position="156"/>
    </location>
</feature>
<dbReference type="InterPro" id="IPR050751">
    <property type="entry name" value="ECM_structural_protein"/>
</dbReference>
<dbReference type="PANTHER" id="PTHR24034">
    <property type="entry name" value="EGF-LIKE DOMAIN-CONTAINING PROTEIN"/>
    <property type="match status" value="1"/>
</dbReference>
<evidence type="ECO:0000256" key="1">
    <source>
        <dbReference type="ARBA" id="ARBA00022536"/>
    </source>
</evidence>
<evidence type="ECO:0000256" key="2">
    <source>
        <dbReference type="ARBA" id="ARBA00022729"/>
    </source>
</evidence>
<comment type="caution">
    <text evidence="4">Lacks conserved residue(s) required for the propagation of feature annotation.</text>
</comment>
<keyword evidence="1 4" id="KW-0245">EGF-like domain</keyword>
<keyword evidence="2" id="KW-0732">Signal</keyword>
<evidence type="ECO:0000313" key="6">
    <source>
        <dbReference type="EMBL" id="AAM76101.1"/>
    </source>
</evidence>
<evidence type="ECO:0000256" key="3">
    <source>
        <dbReference type="ARBA" id="ARBA00022737"/>
    </source>
</evidence>
<reference evidence="6" key="1">
    <citation type="journal article" date="2002" name="Development">
        <title>A molecular analysis of ascidian metamorphosis reveals activation of an innate immune response.</title>
        <authorList>
            <person name="Davidson B."/>
            <person name="Swalla B.J."/>
        </authorList>
    </citation>
    <scope>NUCLEOTIDE SEQUENCE</scope>
</reference>
<proteinExistence type="evidence at transcript level"/>
<keyword evidence="3" id="KW-0677">Repeat</keyword>